<dbReference type="Gene3D" id="2.160.20.110">
    <property type="match status" value="1"/>
</dbReference>
<dbReference type="EMBL" id="SLUK01000005">
    <property type="protein sequence ID" value="TCL43494.1"/>
    <property type="molecule type" value="Genomic_DNA"/>
</dbReference>
<evidence type="ECO:0008006" key="3">
    <source>
        <dbReference type="Google" id="ProtNLM"/>
    </source>
</evidence>
<dbReference type="Proteomes" id="UP000294682">
    <property type="component" value="Unassembled WGS sequence"/>
</dbReference>
<protein>
    <recommendedName>
        <fullName evidence="3">GLUG domain-containing protein</fullName>
    </recommendedName>
</protein>
<evidence type="ECO:0000313" key="2">
    <source>
        <dbReference type="Proteomes" id="UP000294682"/>
    </source>
</evidence>
<gene>
    <name evidence="1" type="ORF">EDD78_105126</name>
</gene>
<keyword evidence="2" id="KW-1185">Reference proteome</keyword>
<reference evidence="1 2" key="1">
    <citation type="submission" date="2019-03" db="EMBL/GenBank/DDBJ databases">
        <title>Genomic Encyclopedia of Type Strains, Phase IV (KMG-IV): sequencing the most valuable type-strain genomes for metagenomic binning, comparative biology and taxonomic classification.</title>
        <authorList>
            <person name="Goeker M."/>
        </authorList>
    </citation>
    <scope>NUCLEOTIDE SEQUENCE [LARGE SCALE GENOMIC DNA]</scope>
    <source>
        <strain evidence="1 2">DSM 100433</strain>
    </source>
</reference>
<evidence type="ECO:0000313" key="1">
    <source>
        <dbReference type="EMBL" id="TCL43494.1"/>
    </source>
</evidence>
<proteinExistence type="predicted"/>
<comment type="caution">
    <text evidence="1">The sequence shown here is derived from an EMBL/GenBank/DDBJ whole genome shotgun (WGS) entry which is preliminary data.</text>
</comment>
<name>A0A9X8UJM2_9FIRM</name>
<accession>A0A9X8UJM2</accession>
<dbReference type="AlphaFoldDB" id="A0A9X8UJM2"/>
<sequence>MSVQAQSGETGNYGITIPFTRSPRTERYLFEVYDGASAQGEPLFTGKELTVGTPGQTDVYLPLAYDLTGPHTYTLKITGLPMPGREELDLAASQTKTFQTGLVSTCGHSIADGGFVLGDGTESKPYRVASARQLDHVREHLSASFLQTAHIDVGETYSAWEPIGDVAQPFGGVYDGNGYEISALRLTKSAPDEGGQTFAGLFGIANGARLQKICLSDVTNTDPSVRGCGALLGDTFMTTVSQCRAKNVVFTGNSDKLSMLGGLVGDDYGDTTLRISDCYVQNISLDGNSEAGGLVGAFNTLSGLATNCYAVPDSLSSSKAGKAGGLLGSGGSGITGCFYLTNAAWNNGYGTPKTEAELKSAATFTGWDTNIWEIKDGSYPTLKIERPLP</sequence>
<organism evidence="1 2">
    <name type="scientific">Harryflintia acetispora</name>
    <dbReference type="NCBI Taxonomy" id="1849041"/>
    <lineage>
        <taxon>Bacteria</taxon>
        <taxon>Bacillati</taxon>
        <taxon>Bacillota</taxon>
        <taxon>Clostridia</taxon>
        <taxon>Eubacteriales</taxon>
        <taxon>Oscillospiraceae</taxon>
        <taxon>Harryflintia</taxon>
    </lineage>
</organism>